<gene>
    <name evidence="2" type="ORF">GOCE00092_LOCUS4953</name>
</gene>
<feature type="compositionally biased region" description="Basic residues" evidence="1">
    <location>
        <begin position="135"/>
        <end position="150"/>
    </location>
</feature>
<evidence type="ECO:0000313" key="2">
    <source>
        <dbReference type="EMBL" id="CAD9276045.1"/>
    </source>
</evidence>
<dbReference type="AlphaFoldDB" id="A0A7S1UR26"/>
<feature type="compositionally biased region" description="Low complexity" evidence="1">
    <location>
        <begin position="90"/>
        <end position="103"/>
    </location>
</feature>
<feature type="region of interest" description="Disordered" evidence="1">
    <location>
        <begin position="67"/>
        <end position="232"/>
    </location>
</feature>
<reference evidence="2" key="1">
    <citation type="submission" date="2021-01" db="EMBL/GenBank/DDBJ databases">
        <authorList>
            <person name="Corre E."/>
            <person name="Pelletier E."/>
            <person name="Niang G."/>
            <person name="Scheremetjew M."/>
            <person name="Finn R."/>
            <person name="Kale V."/>
            <person name="Holt S."/>
            <person name="Cochrane G."/>
            <person name="Meng A."/>
            <person name="Brown T."/>
            <person name="Cohen L."/>
        </authorList>
    </citation>
    <scope>NUCLEOTIDE SEQUENCE</scope>
    <source>
        <strain evidence="2">CCMP 410</strain>
    </source>
</reference>
<feature type="compositionally biased region" description="Acidic residues" evidence="1">
    <location>
        <begin position="111"/>
        <end position="120"/>
    </location>
</feature>
<feature type="compositionally biased region" description="Basic residues" evidence="1">
    <location>
        <begin position="74"/>
        <end position="89"/>
    </location>
</feature>
<dbReference type="EMBL" id="HBGK01009490">
    <property type="protein sequence ID" value="CAD9276045.1"/>
    <property type="molecule type" value="Transcribed_RNA"/>
</dbReference>
<evidence type="ECO:0000256" key="1">
    <source>
        <dbReference type="SAM" id="MobiDB-lite"/>
    </source>
</evidence>
<accession>A0A7S1UR26</accession>
<proteinExistence type="predicted"/>
<name>A0A7S1UR26_9STRA</name>
<protein>
    <submittedName>
        <fullName evidence="2">Uncharacterized protein</fullName>
    </submittedName>
</protein>
<feature type="compositionally biased region" description="Polar residues" evidence="1">
    <location>
        <begin position="190"/>
        <end position="199"/>
    </location>
</feature>
<sequence length="232" mass="25821">MNSSEEDEEIVARPRETSSHDLAAWREAHIHLQQAVLVAREGLSVARAQRRYWLQEIAANIAVSGKLVPSSSWRKSHSFSKKPTNKRKTPPSTKPTKLPLPTNNAVQKTEDDTETEDEDENQKNPRASKPSSMPPKKKLKLKLTKRKSLKSKPSPPEQPADSQDSHHSPDDDPDNPEDSMGWPNHEYSITPAQSYSQPSTAPPGYDMAGALLGEFLDSTAPDQQHDDDNDSD</sequence>
<organism evidence="2">
    <name type="scientific">Grammatophora oceanica</name>
    <dbReference type="NCBI Taxonomy" id="210454"/>
    <lineage>
        <taxon>Eukaryota</taxon>
        <taxon>Sar</taxon>
        <taxon>Stramenopiles</taxon>
        <taxon>Ochrophyta</taxon>
        <taxon>Bacillariophyta</taxon>
        <taxon>Fragilariophyceae</taxon>
        <taxon>Fragilariophycidae</taxon>
        <taxon>Rhabdonematales</taxon>
        <taxon>Grammatophoraceae</taxon>
        <taxon>Grammatophora</taxon>
    </lineage>
</organism>